<dbReference type="InterPro" id="IPR037523">
    <property type="entry name" value="VOC_core"/>
</dbReference>
<dbReference type="AlphaFoldDB" id="A0A8J7YJ56"/>
<dbReference type="PROSITE" id="PS51819">
    <property type="entry name" value="VOC"/>
    <property type="match status" value="2"/>
</dbReference>
<dbReference type="Proteomes" id="UP000750197">
    <property type="component" value="Unassembled WGS sequence"/>
</dbReference>
<evidence type="ECO:0000313" key="5">
    <source>
        <dbReference type="Proteomes" id="UP000716004"/>
    </source>
</evidence>
<dbReference type="Gene3D" id="3.10.180.10">
    <property type="entry name" value="2,3-Dihydroxybiphenyl 1,2-Dioxygenase, domain 1"/>
    <property type="match status" value="2"/>
</dbReference>
<dbReference type="GO" id="GO:0046872">
    <property type="term" value="F:metal ion binding"/>
    <property type="evidence" value="ECO:0007669"/>
    <property type="project" value="UniProtKB-KW"/>
</dbReference>
<evidence type="ECO:0000259" key="2">
    <source>
        <dbReference type="PROSITE" id="PS51819"/>
    </source>
</evidence>
<dbReference type="PROSITE" id="PS00934">
    <property type="entry name" value="GLYOXALASE_I_1"/>
    <property type="match status" value="1"/>
</dbReference>
<dbReference type="GO" id="GO:0004462">
    <property type="term" value="F:lactoylglutathione lyase activity"/>
    <property type="evidence" value="ECO:0007669"/>
    <property type="project" value="InterPro"/>
</dbReference>
<dbReference type="EMBL" id="JAGVSJ010000002">
    <property type="protein sequence ID" value="MBX8631249.1"/>
    <property type="molecule type" value="Genomic_DNA"/>
</dbReference>
<evidence type="ECO:0000313" key="4">
    <source>
        <dbReference type="EMBL" id="MBX8643760.1"/>
    </source>
</evidence>
<feature type="domain" description="VOC" evidence="2">
    <location>
        <begin position="21"/>
        <end position="145"/>
    </location>
</feature>
<reference evidence="3" key="1">
    <citation type="submission" date="2021-04" db="EMBL/GenBank/DDBJ databases">
        <title>Genomic insights into ecological role and evolution of a novel Thermoplasmata order Candidatus Sysuiplasmatales.</title>
        <authorList>
            <person name="Yuan Y."/>
        </authorList>
    </citation>
    <scope>NUCLEOTIDE SEQUENCE</scope>
    <source>
        <strain evidence="4">TUT19-bin139</strain>
        <strain evidence="3">YP2-bin.285</strain>
    </source>
</reference>
<evidence type="ECO:0000256" key="1">
    <source>
        <dbReference type="ARBA" id="ARBA00022723"/>
    </source>
</evidence>
<dbReference type="InterPro" id="IPR029068">
    <property type="entry name" value="Glyas_Bleomycin-R_OHBP_Dase"/>
</dbReference>
<comment type="caution">
    <text evidence="3">The sequence shown here is derived from an EMBL/GenBank/DDBJ whole genome shotgun (WGS) entry which is preliminary data.</text>
</comment>
<proteinExistence type="predicted"/>
<evidence type="ECO:0000313" key="3">
    <source>
        <dbReference type="EMBL" id="MBX8631249.1"/>
    </source>
</evidence>
<keyword evidence="1" id="KW-0479">Metal-binding</keyword>
<gene>
    <name evidence="3" type="ORF">J9259_01810</name>
    <name evidence="4" type="ORF">KIY12_03440</name>
</gene>
<name>A0A8J7YJ56_9ARCH</name>
<dbReference type="Proteomes" id="UP000716004">
    <property type="component" value="Unassembled WGS sequence"/>
</dbReference>
<sequence>MTCPEERMVSNDEGKLPEGTRIETPRLRVRGAKEIMRFYDGILGLDISEANAGTYEVRERNAATARSDGEPLLELVVDESARPPSPSTAGLYHIALRVASERELADTIISIHRSGYGLDGFADHIVSRSAYLYDPEGNGYEVYCDMPETDWREDRDGMVQMGTLPLDLEALLSHRSNAVTGPFPGGVSVGHVHLKVTDLTRSIEFYRYVLGFSVRNDMTYLGAAFLAAGRYHHHIGLNTWQSRNGAARTDTDSGLIGFSVRVPEGAQRDAVVNKAIASGGIFEGRELRITDPDGIHVYID</sequence>
<organism evidence="3 5">
    <name type="scientific">Candidatus Sysuiplasma superficiale</name>
    <dbReference type="NCBI Taxonomy" id="2823368"/>
    <lineage>
        <taxon>Archaea</taxon>
        <taxon>Methanobacteriati</taxon>
        <taxon>Thermoplasmatota</taxon>
        <taxon>Thermoplasmata</taxon>
        <taxon>Candidatus Sysuiplasmatales</taxon>
        <taxon>Candidatus Sysuiplasmataceae</taxon>
        <taxon>Candidatus Sysuiplasma</taxon>
    </lineage>
</organism>
<accession>A0A8J7YJ56</accession>
<dbReference type="PANTHER" id="PTHR43279:SF1">
    <property type="entry name" value="CATECHOL-2,3-DIOXYGENASE"/>
    <property type="match status" value="1"/>
</dbReference>
<dbReference type="Pfam" id="PF00903">
    <property type="entry name" value="Glyoxalase"/>
    <property type="match status" value="2"/>
</dbReference>
<dbReference type="PANTHER" id="PTHR43279">
    <property type="entry name" value="CATECHOL-2,3-DIOXYGENASE"/>
    <property type="match status" value="1"/>
</dbReference>
<dbReference type="SUPFAM" id="SSF54593">
    <property type="entry name" value="Glyoxalase/Bleomycin resistance protein/Dihydroxybiphenyl dioxygenase"/>
    <property type="match status" value="2"/>
</dbReference>
<dbReference type="EMBL" id="JAHEAC010000019">
    <property type="protein sequence ID" value="MBX8643760.1"/>
    <property type="molecule type" value="Genomic_DNA"/>
</dbReference>
<dbReference type="InterPro" id="IPR018146">
    <property type="entry name" value="Glyoxalase_1_CS"/>
</dbReference>
<feature type="domain" description="VOC" evidence="2">
    <location>
        <begin position="188"/>
        <end position="300"/>
    </location>
</feature>
<dbReference type="InterPro" id="IPR004360">
    <property type="entry name" value="Glyas_Fos-R_dOase_dom"/>
</dbReference>
<protein>
    <submittedName>
        <fullName evidence="3">VOC family protein</fullName>
    </submittedName>
</protein>